<dbReference type="KEGG" id="mri:Mal4_44920"/>
<sequence length="586" mass="65027">MSTTLTPPLSVPNGAAERDAHGAPDRALPLGERLVRAGIISRDELESAINDQASKQMRLGEVLTQLGLVEEEELLPFLGQQLEIPAVRLREGLLDPNVVKLLPRQTATALHALAMFRVRDTLTVGMAEPQNLRHIDEIERVTGFRVRPVMVLRSAVERLLTRCYEENYTVDAVTADLGSDAVEVQSDSIDVSLQKIESLVDGSPIVNLVNYIIVHAVRQGSSDVHIEPGHKFTSIRYRVDGQLREVLRPRRELHPAIISRLKVMGKMDIAEHRMPQDGRMHVLVEGREIDLRISSLPTVLGEKVVLRVLDRRSITFNLDALGVPEDVLDDVKRTLARPHGLMLVTGPTGSGKTTTLYSSIELIKSVARNIVTVEDPVEYQLDLINQVQVSATKSMSFAGVLRSILRQDPDVIMVGEIRDVETAEIAIQAALTGHLVLSTLHTNDSASAITRLMDMGIAPFKIAASLAGVIAQRLVRTLCPQCRATYYPSSEILDLIRYDGDRRRQFHRGEGCQQCYDTGFQGRTGIYEFLKVTPELRQLIGETNDLAVIQQCHRDQGGTTLVQEGIRRAEEGRTSLDEVIRIALFD</sequence>
<accession>A0A517ZCF5</accession>
<keyword evidence="2" id="KW-0547">Nucleotide-binding</keyword>
<evidence type="ECO:0000259" key="5">
    <source>
        <dbReference type="PROSITE" id="PS00662"/>
    </source>
</evidence>
<dbReference type="SUPFAM" id="SSF160246">
    <property type="entry name" value="EspE N-terminal domain-like"/>
    <property type="match status" value="1"/>
</dbReference>
<dbReference type="PANTHER" id="PTHR30258">
    <property type="entry name" value="TYPE II SECRETION SYSTEM PROTEIN GSPE-RELATED"/>
    <property type="match status" value="1"/>
</dbReference>
<keyword evidence="3" id="KW-0067">ATP-binding</keyword>
<dbReference type="FunFam" id="3.30.450.90:FF:000001">
    <property type="entry name" value="Type II secretion system ATPase GspE"/>
    <property type="match status" value="1"/>
</dbReference>
<dbReference type="OrthoDB" id="244550at2"/>
<comment type="similarity">
    <text evidence="1">Belongs to the GSP E family.</text>
</comment>
<dbReference type="InterPro" id="IPR001482">
    <property type="entry name" value="T2SS/T4SS_dom"/>
</dbReference>
<keyword evidence="7" id="KW-1185">Reference proteome</keyword>
<dbReference type="RefSeq" id="WP_145371254.1">
    <property type="nucleotide sequence ID" value="NZ_CP036275.1"/>
</dbReference>
<dbReference type="GO" id="GO:0005886">
    <property type="term" value="C:plasma membrane"/>
    <property type="evidence" value="ECO:0007669"/>
    <property type="project" value="TreeGrafter"/>
</dbReference>
<evidence type="ECO:0000256" key="4">
    <source>
        <dbReference type="SAM" id="MobiDB-lite"/>
    </source>
</evidence>
<proteinExistence type="inferred from homology"/>
<dbReference type="AlphaFoldDB" id="A0A517ZCF5"/>
<feature type="region of interest" description="Disordered" evidence="4">
    <location>
        <begin position="1"/>
        <end position="26"/>
    </location>
</feature>
<dbReference type="EMBL" id="CP036275">
    <property type="protein sequence ID" value="QDU40137.1"/>
    <property type="molecule type" value="Genomic_DNA"/>
</dbReference>
<dbReference type="GO" id="GO:0005524">
    <property type="term" value="F:ATP binding"/>
    <property type="evidence" value="ECO:0007669"/>
    <property type="project" value="UniProtKB-KW"/>
</dbReference>
<evidence type="ECO:0000313" key="7">
    <source>
        <dbReference type="Proteomes" id="UP000320496"/>
    </source>
</evidence>
<organism evidence="6 7">
    <name type="scientific">Maioricimonas rarisocia</name>
    <dbReference type="NCBI Taxonomy" id="2528026"/>
    <lineage>
        <taxon>Bacteria</taxon>
        <taxon>Pseudomonadati</taxon>
        <taxon>Planctomycetota</taxon>
        <taxon>Planctomycetia</taxon>
        <taxon>Planctomycetales</taxon>
        <taxon>Planctomycetaceae</taxon>
        <taxon>Maioricimonas</taxon>
    </lineage>
</organism>
<evidence type="ECO:0000256" key="3">
    <source>
        <dbReference type="ARBA" id="ARBA00022840"/>
    </source>
</evidence>
<evidence type="ECO:0000256" key="1">
    <source>
        <dbReference type="ARBA" id="ARBA00006611"/>
    </source>
</evidence>
<dbReference type="Pfam" id="PF00437">
    <property type="entry name" value="T2SSE"/>
    <property type="match status" value="1"/>
</dbReference>
<dbReference type="InterPro" id="IPR007831">
    <property type="entry name" value="T2SS_GspE_N"/>
</dbReference>
<reference evidence="6 7" key="1">
    <citation type="submission" date="2019-02" db="EMBL/GenBank/DDBJ databases">
        <title>Deep-cultivation of Planctomycetes and their phenomic and genomic characterization uncovers novel biology.</title>
        <authorList>
            <person name="Wiegand S."/>
            <person name="Jogler M."/>
            <person name="Boedeker C."/>
            <person name="Pinto D."/>
            <person name="Vollmers J."/>
            <person name="Rivas-Marin E."/>
            <person name="Kohn T."/>
            <person name="Peeters S.H."/>
            <person name="Heuer A."/>
            <person name="Rast P."/>
            <person name="Oberbeckmann S."/>
            <person name="Bunk B."/>
            <person name="Jeske O."/>
            <person name="Meyerdierks A."/>
            <person name="Storesund J.E."/>
            <person name="Kallscheuer N."/>
            <person name="Luecker S."/>
            <person name="Lage O.M."/>
            <person name="Pohl T."/>
            <person name="Merkel B.J."/>
            <person name="Hornburger P."/>
            <person name="Mueller R.-W."/>
            <person name="Bruemmer F."/>
            <person name="Labrenz M."/>
            <person name="Spormann A.M."/>
            <person name="Op den Camp H."/>
            <person name="Overmann J."/>
            <person name="Amann R."/>
            <person name="Jetten M.S.M."/>
            <person name="Mascher T."/>
            <person name="Medema M.H."/>
            <person name="Devos D.P."/>
            <person name="Kaster A.-K."/>
            <person name="Ovreas L."/>
            <person name="Rohde M."/>
            <person name="Galperin M.Y."/>
            <person name="Jogler C."/>
        </authorList>
    </citation>
    <scope>NUCLEOTIDE SEQUENCE [LARGE SCALE GENOMIC DNA]</scope>
    <source>
        <strain evidence="6 7">Mal4</strain>
    </source>
</reference>
<dbReference type="Pfam" id="PF05157">
    <property type="entry name" value="MshEN"/>
    <property type="match status" value="1"/>
</dbReference>
<dbReference type="Gene3D" id="3.30.300.160">
    <property type="entry name" value="Type II secretion system, protein E, N-terminal domain"/>
    <property type="match status" value="1"/>
</dbReference>
<dbReference type="FunFam" id="3.40.50.300:FF:000398">
    <property type="entry name" value="Type IV pilus assembly ATPase PilB"/>
    <property type="match status" value="1"/>
</dbReference>
<dbReference type="PANTHER" id="PTHR30258:SF2">
    <property type="entry name" value="COMG OPERON PROTEIN 1"/>
    <property type="match status" value="1"/>
</dbReference>
<dbReference type="Proteomes" id="UP000320496">
    <property type="component" value="Chromosome"/>
</dbReference>
<name>A0A517ZCF5_9PLAN</name>
<gene>
    <name evidence="6" type="primary">epsE_4</name>
    <name evidence="6" type="ORF">Mal4_44920</name>
</gene>
<dbReference type="PROSITE" id="PS00662">
    <property type="entry name" value="T2SP_E"/>
    <property type="match status" value="1"/>
</dbReference>
<feature type="domain" description="Bacterial type II secretion system protein E" evidence="5">
    <location>
        <begin position="405"/>
        <end position="419"/>
    </location>
</feature>
<dbReference type="InterPro" id="IPR027417">
    <property type="entry name" value="P-loop_NTPase"/>
</dbReference>
<protein>
    <submittedName>
        <fullName evidence="6">Type II secretion system protein E</fullName>
    </submittedName>
</protein>
<dbReference type="Gene3D" id="3.30.450.90">
    <property type="match status" value="1"/>
</dbReference>
<evidence type="ECO:0000256" key="2">
    <source>
        <dbReference type="ARBA" id="ARBA00022741"/>
    </source>
</evidence>
<dbReference type="InterPro" id="IPR037257">
    <property type="entry name" value="T2SS_E_N_sf"/>
</dbReference>
<dbReference type="GO" id="GO:0016887">
    <property type="term" value="F:ATP hydrolysis activity"/>
    <property type="evidence" value="ECO:0007669"/>
    <property type="project" value="TreeGrafter"/>
</dbReference>
<evidence type="ECO:0000313" key="6">
    <source>
        <dbReference type="EMBL" id="QDU40137.1"/>
    </source>
</evidence>
<dbReference type="SUPFAM" id="SSF52540">
    <property type="entry name" value="P-loop containing nucleoside triphosphate hydrolases"/>
    <property type="match status" value="1"/>
</dbReference>
<dbReference type="CDD" id="cd01129">
    <property type="entry name" value="PulE-GspE-like"/>
    <property type="match status" value="1"/>
</dbReference>
<dbReference type="Gene3D" id="3.40.50.300">
    <property type="entry name" value="P-loop containing nucleotide triphosphate hydrolases"/>
    <property type="match status" value="1"/>
</dbReference>